<comment type="caution">
    <text evidence="1">The sequence shown here is derived from an EMBL/GenBank/DDBJ whole genome shotgun (WGS) entry which is preliminary data.</text>
</comment>
<organism evidence="1 2">
    <name type="scientific">Chryseobacterium oryctis</name>
    <dbReference type="NCBI Taxonomy" id="2952618"/>
    <lineage>
        <taxon>Bacteria</taxon>
        <taxon>Pseudomonadati</taxon>
        <taxon>Bacteroidota</taxon>
        <taxon>Flavobacteriia</taxon>
        <taxon>Flavobacteriales</taxon>
        <taxon>Weeksellaceae</taxon>
        <taxon>Chryseobacterium group</taxon>
        <taxon>Chryseobacterium</taxon>
    </lineage>
</organism>
<evidence type="ECO:0000313" key="1">
    <source>
        <dbReference type="EMBL" id="MCW3160148.1"/>
    </source>
</evidence>
<reference evidence="1" key="1">
    <citation type="submission" date="2022-10" db="EMBL/GenBank/DDBJ databases">
        <title>Chryseobacterium babae sp. nov. isolated from the gut of the beetle Oryctes rhinoceros, and Chryseobacterium kimseyorum sp. nov., isolated from a stick insect rearing cage.</title>
        <authorList>
            <person name="Shelomi M."/>
            <person name="Han C.-J."/>
            <person name="Chen W.-M."/>
            <person name="Chen H.-K."/>
            <person name="Liaw S.-J."/>
            <person name="Muhle E."/>
            <person name="Clermont D."/>
        </authorList>
    </citation>
    <scope>NUCLEOTIDE SEQUENCE</scope>
    <source>
        <strain evidence="1">WLa1L2M3</strain>
    </source>
</reference>
<gene>
    <name evidence="1" type="ORF">OH806_02540</name>
</gene>
<accession>A0ABT3HKB8</accession>
<dbReference type="InterPro" id="IPR007391">
    <property type="entry name" value="Vancomycin_resist_VanW"/>
</dbReference>
<sequence>MIKKFKEVLPYQWKLQVKLLQRYLHELKNNHQYPKNYQSENIGEFSLKISQPIRNGAFFENKIHNLEVVNQKINNLIIQPQEVFSFWKLIDKPNTKNNFKEGRNLKKNTISSDVGGGICQFSSIIYYLCLQAGVKIIERHPHSIDIYKETERFTPLGSDCTVVYGYKDLQIQNTFPFPIQFKSFVNNNELHFSIISNELIDSKNIYFKYTEVQNGVWVDTYIDEIFLNKNFYIRL</sequence>
<dbReference type="InterPro" id="IPR052913">
    <property type="entry name" value="Glycopeptide_resist_protein"/>
</dbReference>
<evidence type="ECO:0000313" key="2">
    <source>
        <dbReference type="Proteomes" id="UP001163719"/>
    </source>
</evidence>
<proteinExistence type="predicted"/>
<dbReference type="RefSeq" id="WP_264742108.1">
    <property type="nucleotide sequence ID" value="NZ_JAPDHV010000001.1"/>
</dbReference>
<protein>
    <submittedName>
        <fullName evidence="1">VanW family protein</fullName>
    </submittedName>
</protein>
<dbReference type="Proteomes" id="UP001163719">
    <property type="component" value="Unassembled WGS sequence"/>
</dbReference>
<dbReference type="PANTHER" id="PTHR35788:SF1">
    <property type="entry name" value="EXPORTED PROTEIN"/>
    <property type="match status" value="1"/>
</dbReference>
<keyword evidence="2" id="KW-1185">Reference proteome</keyword>
<dbReference type="EMBL" id="JAPDHV010000001">
    <property type="protein sequence ID" value="MCW3160148.1"/>
    <property type="molecule type" value="Genomic_DNA"/>
</dbReference>
<name>A0ABT3HKB8_9FLAO</name>
<dbReference type="PANTHER" id="PTHR35788">
    <property type="entry name" value="EXPORTED PROTEIN-RELATED"/>
    <property type="match status" value="1"/>
</dbReference>
<dbReference type="Pfam" id="PF04294">
    <property type="entry name" value="VanW"/>
    <property type="match status" value="1"/>
</dbReference>